<protein>
    <submittedName>
        <fullName evidence="2">Uncharacterized protein</fullName>
    </submittedName>
</protein>
<gene>
    <name evidence="2" type="ORF">IPJ89_03720</name>
</gene>
<feature type="region of interest" description="Disordered" evidence="1">
    <location>
        <begin position="235"/>
        <end position="255"/>
    </location>
</feature>
<accession>A0A7T9I1N6</accession>
<dbReference type="Proteomes" id="UP000596004">
    <property type="component" value="Chromosome"/>
</dbReference>
<organism evidence="2">
    <name type="scientific">Candidatus Iainarchaeum sp</name>
    <dbReference type="NCBI Taxonomy" id="3101447"/>
    <lineage>
        <taxon>Archaea</taxon>
        <taxon>Candidatus Iainarchaeota</taxon>
        <taxon>Candidatus Iainarchaeia</taxon>
        <taxon>Candidatus Iainarchaeales</taxon>
        <taxon>Candidatus Iainarchaeaceae</taxon>
        <taxon>Candidatus Iainarchaeum</taxon>
    </lineage>
</organism>
<evidence type="ECO:0000256" key="1">
    <source>
        <dbReference type="SAM" id="MobiDB-lite"/>
    </source>
</evidence>
<dbReference type="AlphaFoldDB" id="A0A7T9I1N6"/>
<name>A0A7T9I1N6_9ARCH</name>
<dbReference type="EMBL" id="CP064981">
    <property type="protein sequence ID" value="QQR92241.1"/>
    <property type="molecule type" value="Genomic_DNA"/>
</dbReference>
<reference evidence="2" key="1">
    <citation type="submission" date="2020-11" db="EMBL/GenBank/DDBJ databases">
        <title>Connecting structure to function with the recovery of over 1000 high-quality activated sludge metagenome-assembled genomes encoding full-length rRNA genes using long-read sequencing.</title>
        <authorList>
            <person name="Singleton C.M."/>
            <person name="Petriglieri F."/>
            <person name="Kristensen J.M."/>
            <person name="Kirkegaard R.H."/>
            <person name="Michaelsen T.Y."/>
            <person name="Andersen M.H."/>
            <person name="Karst S.M."/>
            <person name="Dueholm M.S."/>
            <person name="Nielsen P.H."/>
            <person name="Albertsen M."/>
        </authorList>
    </citation>
    <scope>NUCLEOTIDE SEQUENCE</scope>
    <source>
        <strain evidence="2">Fred_18-Q3-R57-64_BAT3C.431</strain>
    </source>
</reference>
<sequence>MKPHANNAHFERTAFSVAVVLVLAVGLTLANNFSTSKTGFVGSGSVDSGADASPVICPVVIGGKCFAREKAGINPIPDGKLTVPPRNDADKQKMIDYLTKTFADLSAKALAKCKEKVDSCVKNGPKTEGETQKVICEAAKPCKYNAGIIDTSKSNPCHITKCTAVGVIRNNLRDSADFTFTPGSSSNGLTLNATTGAVTAITFTGNFPDSTIHSPTSLEGGINCYADGDETVGPGICSAPTSSADTPGGPGGGAS</sequence>
<proteinExistence type="predicted"/>
<evidence type="ECO:0000313" key="2">
    <source>
        <dbReference type="EMBL" id="QQR92241.1"/>
    </source>
</evidence>